<dbReference type="InterPro" id="IPR013766">
    <property type="entry name" value="Thioredoxin_domain"/>
</dbReference>
<feature type="domain" description="Thioredoxin" evidence="1">
    <location>
        <begin position="1"/>
        <end position="147"/>
    </location>
</feature>
<dbReference type="GO" id="GO:0016491">
    <property type="term" value="F:oxidoreductase activity"/>
    <property type="evidence" value="ECO:0007669"/>
    <property type="project" value="InterPro"/>
</dbReference>
<evidence type="ECO:0000313" key="2">
    <source>
        <dbReference type="EMBL" id="MBC8334108.1"/>
    </source>
</evidence>
<proteinExistence type="predicted"/>
<sequence length="167" mass="18553">MKIDQPAPEFSLIDLEGNPHSLSDYRGGIVIINFWSAECPHAARVDLGLLPLIEGWGENVRLLQIASNGNEPFEMLKEVADKRGAHPILQDPDHKVADIYEATNTPHIFILDGEGFLRYQGAYDDVAFRQRTPTRNYAQEAVEALIKGGKPEVADVPPFGCTIVRMN</sequence>
<dbReference type="PANTHER" id="PTHR43640">
    <property type="entry name" value="OS07G0260300 PROTEIN"/>
    <property type="match status" value="1"/>
</dbReference>
<name>A0A8J6TE31_9CHLR</name>
<dbReference type="AlphaFoldDB" id="A0A8J6TE31"/>
<dbReference type="SUPFAM" id="SSF52833">
    <property type="entry name" value="Thioredoxin-like"/>
    <property type="match status" value="1"/>
</dbReference>
<dbReference type="Gene3D" id="3.40.30.10">
    <property type="entry name" value="Glutaredoxin"/>
    <property type="match status" value="1"/>
</dbReference>
<dbReference type="InterPro" id="IPR036249">
    <property type="entry name" value="Thioredoxin-like_sf"/>
</dbReference>
<protein>
    <submittedName>
        <fullName evidence="2">Redoxin domain-containing protein</fullName>
    </submittedName>
</protein>
<reference evidence="2 3" key="1">
    <citation type="submission" date="2020-08" db="EMBL/GenBank/DDBJ databases">
        <title>Bridging the membrane lipid divide: bacteria of the FCB group superphylum have the potential to synthesize archaeal ether lipids.</title>
        <authorList>
            <person name="Villanueva L."/>
            <person name="Von Meijenfeldt F.A.B."/>
            <person name="Westbye A.B."/>
            <person name="Yadav S."/>
            <person name="Hopmans E.C."/>
            <person name="Dutilh B.E."/>
            <person name="Sinninghe Damste J.S."/>
        </authorList>
    </citation>
    <scope>NUCLEOTIDE SEQUENCE [LARGE SCALE GENOMIC DNA]</scope>
    <source>
        <strain evidence="2">NIOZ-UU36</strain>
    </source>
</reference>
<gene>
    <name evidence="2" type="ORF">H8E29_02485</name>
</gene>
<dbReference type="Pfam" id="PF00578">
    <property type="entry name" value="AhpC-TSA"/>
    <property type="match status" value="1"/>
</dbReference>
<dbReference type="EMBL" id="JACNJN010000048">
    <property type="protein sequence ID" value="MBC8334108.1"/>
    <property type="molecule type" value="Genomic_DNA"/>
</dbReference>
<dbReference type="InterPro" id="IPR047262">
    <property type="entry name" value="PRX-like1"/>
</dbReference>
<dbReference type="Proteomes" id="UP000614469">
    <property type="component" value="Unassembled WGS sequence"/>
</dbReference>
<evidence type="ECO:0000259" key="1">
    <source>
        <dbReference type="PROSITE" id="PS51352"/>
    </source>
</evidence>
<accession>A0A8J6TE31</accession>
<dbReference type="InterPro" id="IPR000866">
    <property type="entry name" value="AhpC/TSA"/>
</dbReference>
<evidence type="ECO:0000313" key="3">
    <source>
        <dbReference type="Proteomes" id="UP000614469"/>
    </source>
</evidence>
<dbReference type="PANTHER" id="PTHR43640:SF1">
    <property type="entry name" value="THIOREDOXIN-DEPENDENT PEROXIREDOXIN"/>
    <property type="match status" value="1"/>
</dbReference>
<dbReference type="PROSITE" id="PS51352">
    <property type="entry name" value="THIOREDOXIN_2"/>
    <property type="match status" value="1"/>
</dbReference>
<comment type="caution">
    <text evidence="2">The sequence shown here is derived from an EMBL/GenBank/DDBJ whole genome shotgun (WGS) entry which is preliminary data.</text>
</comment>
<dbReference type="GO" id="GO:0016209">
    <property type="term" value="F:antioxidant activity"/>
    <property type="evidence" value="ECO:0007669"/>
    <property type="project" value="InterPro"/>
</dbReference>
<organism evidence="2 3">
    <name type="scientific">Candidatus Desulfolinea nitratireducens</name>
    <dbReference type="NCBI Taxonomy" id="2841698"/>
    <lineage>
        <taxon>Bacteria</taxon>
        <taxon>Bacillati</taxon>
        <taxon>Chloroflexota</taxon>
        <taxon>Anaerolineae</taxon>
        <taxon>Anaerolineales</taxon>
        <taxon>Anaerolineales incertae sedis</taxon>
        <taxon>Candidatus Desulfolinea</taxon>
    </lineage>
</organism>